<organism evidence="2">
    <name type="scientific">uncultured Caudovirales phage</name>
    <dbReference type="NCBI Taxonomy" id="2100421"/>
    <lineage>
        <taxon>Viruses</taxon>
        <taxon>Duplodnaviria</taxon>
        <taxon>Heunggongvirae</taxon>
        <taxon>Uroviricota</taxon>
        <taxon>Caudoviricetes</taxon>
        <taxon>Peduoviridae</taxon>
        <taxon>Maltschvirus</taxon>
        <taxon>Maltschvirus maltsch</taxon>
    </lineage>
</organism>
<gene>
    <name evidence="2" type="ORF">UFOVP385_32</name>
</gene>
<sequence length="433" mass="49455">MKKEVNFNVFNVSGNNSLPVVTEDTRTRYGWIPFGVHGHDDFFDAVNLAYNQSTTNAACIEGIADLIFGKGIYSKRPEFDTTLQKILPQEDVKRAAFDLKLFGNAAFQVYWNDEHTKIIKFYHIPVQTLRAEKIYDNPRIENYYYCVDWNDQRKIRDKKKIPAFETSNEKMEILYVKNYTPNLYYYSLPDWISALQYSIVEAELSNLHTNNILNGFLPMVMLNMNSGVPAPEERQTIEDLLYAKFTGTNNAGKFMLSFNDDPATKPTIDIIQIDNLHEKFSYVAEYAQDRILVAHRVTSPLLFGIRTQNNGFSSQSEEMKTAFSILQTMTISPFQNVILNTLDYALSCGGWDDAQLYFEQLTPLTILAQQAEETGQTVKQVEDDTNDAMENPATADEAGDADPQDLAPNEPIERFEYGLSGAFFNKEYTTEKL</sequence>
<reference evidence="2" key="1">
    <citation type="submission" date="2020-05" db="EMBL/GenBank/DDBJ databases">
        <authorList>
            <person name="Chiriac C."/>
            <person name="Salcher M."/>
            <person name="Ghai R."/>
            <person name="Kavagutti S V."/>
        </authorList>
    </citation>
    <scope>NUCLEOTIDE SEQUENCE</scope>
</reference>
<accession>A0A6J7X2Y0</accession>
<protein>
    <submittedName>
        <fullName evidence="2">Portal vertex protein</fullName>
    </submittedName>
</protein>
<dbReference type="EMBL" id="LR798316">
    <property type="protein sequence ID" value="CAB5223342.1"/>
    <property type="molecule type" value="Genomic_DNA"/>
</dbReference>
<proteinExistence type="predicted"/>
<evidence type="ECO:0000256" key="1">
    <source>
        <dbReference type="SAM" id="MobiDB-lite"/>
    </source>
</evidence>
<evidence type="ECO:0000313" key="2">
    <source>
        <dbReference type="EMBL" id="CAB5223342.1"/>
    </source>
</evidence>
<name>A0A6J7X2Y0_9CAUD</name>
<feature type="region of interest" description="Disordered" evidence="1">
    <location>
        <begin position="388"/>
        <end position="409"/>
    </location>
</feature>